<dbReference type="InterPro" id="IPR007024">
    <property type="entry name" value="BLUF_domain"/>
</dbReference>
<dbReference type="Pfam" id="PF04940">
    <property type="entry name" value="BLUF"/>
    <property type="match status" value="1"/>
</dbReference>
<dbReference type="STRING" id="1458461.BN1012_Phect3192"/>
<dbReference type="HOGENOM" id="CLU_1913269_0_0_5"/>
<feature type="domain" description="BLUF" evidence="1">
    <location>
        <begin position="3"/>
        <end position="97"/>
    </location>
</feature>
<dbReference type="GO" id="GO:0071949">
    <property type="term" value="F:FAD binding"/>
    <property type="evidence" value="ECO:0007669"/>
    <property type="project" value="InterPro"/>
</dbReference>
<dbReference type="GO" id="GO:0009882">
    <property type="term" value="F:blue light photoreceptor activity"/>
    <property type="evidence" value="ECO:0007669"/>
    <property type="project" value="InterPro"/>
</dbReference>
<keyword evidence="3" id="KW-1185">Reference proteome</keyword>
<dbReference type="Proteomes" id="UP000032160">
    <property type="component" value="Chromosome I"/>
</dbReference>
<proteinExistence type="predicted"/>
<reference evidence="2 3" key="1">
    <citation type="journal article" date="2014" name="Front. Genet.">
        <title>Genome and metabolic network of "Candidatus Phaeomarinobacter ectocarpi" Ec32, a new candidate genus of Alphaproteobacteria frequently associated with brown algae.</title>
        <authorList>
            <person name="Dittami S.M."/>
            <person name="Barbeyron T."/>
            <person name="Boyen C."/>
            <person name="Cambefort J."/>
            <person name="Collet G."/>
            <person name="Delage L."/>
            <person name="Gobet A."/>
            <person name="Groisillier A."/>
            <person name="Leblanc C."/>
            <person name="Michel G."/>
            <person name="Scornet D."/>
            <person name="Siegel A."/>
            <person name="Tapia J.E."/>
            <person name="Tonon T."/>
        </authorList>
    </citation>
    <scope>NUCLEOTIDE SEQUENCE [LARGE SCALE GENOMIC DNA]</scope>
    <source>
        <strain evidence="2 3">Ec32</strain>
    </source>
</reference>
<dbReference type="KEGG" id="pect:BN1012_Phect3192"/>
<evidence type="ECO:0000259" key="1">
    <source>
        <dbReference type="PROSITE" id="PS50925"/>
    </source>
</evidence>
<sequence length="132" mass="14176">MAFCQLAYVSDVSGANGCYHPDDLSHLVACARRNNVRDGITGILLTGNRGFIQVIEGPRMAVLSLFDRLESDPRHENLVVLHKGDAQLRAFPETPLSVRAASPDTIHQLETALPPLGTGLCAKLTTEAASLV</sequence>
<name>X5MHU2_9HYPH</name>
<dbReference type="AlphaFoldDB" id="X5MHU2"/>
<dbReference type="RefSeq" id="WP_052534831.1">
    <property type="nucleotide sequence ID" value="NZ_HG966617.1"/>
</dbReference>
<dbReference type="SUPFAM" id="SSF54975">
    <property type="entry name" value="Acylphosphatase/BLUF domain-like"/>
    <property type="match status" value="1"/>
</dbReference>
<gene>
    <name evidence="2" type="ORF">BN1012_Phect3192</name>
</gene>
<evidence type="ECO:0000313" key="2">
    <source>
        <dbReference type="EMBL" id="CDO61404.1"/>
    </source>
</evidence>
<dbReference type="Gene3D" id="3.30.70.100">
    <property type="match status" value="1"/>
</dbReference>
<dbReference type="EMBL" id="HG966617">
    <property type="protein sequence ID" value="CDO61404.1"/>
    <property type="molecule type" value="Genomic_DNA"/>
</dbReference>
<organism evidence="2 3">
    <name type="scientific">Candidatus Phaeomarinibacter ectocarpi</name>
    <dbReference type="NCBI Taxonomy" id="1458461"/>
    <lineage>
        <taxon>Bacteria</taxon>
        <taxon>Pseudomonadati</taxon>
        <taxon>Pseudomonadota</taxon>
        <taxon>Alphaproteobacteria</taxon>
        <taxon>Hyphomicrobiales</taxon>
        <taxon>Parvibaculaceae</taxon>
        <taxon>Candidatus Phaeomarinibacter</taxon>
    </lineage>
</organism>
<dbReference type="SMART" id="SM01034">
    <property type="entry name" value="BLUF"/>
    <property type="match status" value="1"/>
</dbReference>
<accession>X5MHU2</accession>
<dbReference type="OrthoDB" id="196105at2"/>
<dbReference type="PROSITE" id="PS50925">
    <property type="entry name" value="BLUF"/>
    <property type="match status" value="1"/>
</dbReference>
<dbReference type="InterPro" id="IPR036046">
    <property type="entry name" value="Acylphosphatase-like_dom_sf"/>
</dbReference>
<protein>
    <recommendedName>
        <fullName evidence="1">BLUF domain-containing protein</fullName>
    </recommendedName>
</protein>
<evidence type="ECO:0000313" key="3">
    <source>
        <dbReference type="Proteomes" id="UP000032160"/>
    </source>
</evidence>